<reference evidence="2 3" key="1">
    <citation type="journal article" date="2011" name="J. Bacteriol.">
        <title>Complete genome sequence of the cellulose-degrading bacterium Cellulosilyticum lentocellum.</title>
        <authorList>
            <consortium name="US DOE Joint Genome Institute"/>
            <person name="Miller D.A."/>
            <person name="Suen G."/>
            <person name="Bruce D."/>
            <person name="Copeland A."/>
            <person name="Cheng J.F."/>
            <person name="Detter C."/>
            <person name="Goodwin L.A."/>
            <person name="Han C.S."/>
            <person name="Hauser L.J."/>
            <person name="Land M.L."/>
            <person name="Lapidus A."/>
            <person name="Lucas S."/>
            <person name="Meincke L."/>
            <person name="Pitluck S."/>
            <person name="Tapia R."/>
            <person name="Teshima H."/>
            <person name="Woyke T."/>
            <person name="Fox B.G."/>
            <person name="Angert E.R."/>
            <person name="Currie C.R."/>
        </authorList>
    </citation>
    <scope>NUCLEOTIDE SEQUENCE [LARGE SCALE GENOMIC DNA]</scope>
    <source>
        <strain evidence="3">ATCC 49066 / DSM 5427 / NCIMB 11756 / RHM5</strain>
    </source>
</reference>
<organism evidence="2 3">
    <name type="scientific">Cellulosilyticum lentocellum (strain ATCC 49066 / DSM 5427 / NCIMB 11756 / RHM5)</name>
    <name type="common">Clostridium lentocellum</name>
    <dbReference type="NCBI Taxonomy" id="642492"/>
    <lineage>
        <taxon>Bacteria</taxon>
        <taxon>Bacillati</taxon>
        <taxon>Bacillota</taxon>
        <taxon>Clostridia</taxon>
        <taxon>Lachnospirales</taxon>
        <taxon>Cellulosilyticaceae</taxon>
        <taxon>Cellulosilyticum</taxon>
    </lineage>
</organism>
<sequence length="288" mass="33058">MKMKDQCLPCLVNQVIKVADITQAPDREALYRKIFTFLAQLDFQKTNPEVIGETFAILKTHLKNDDPYYEVRKYYNMLLMDMSESIEEHIRSHEYPFYQAVKYAVIGNIIDFNPIYNRTMDEIMKFINDAEHLDFTINHVEALKKDIQEAKTLLYLGDNCGEICLDKLLIKQIKKENPNLKVYFGVRGAAVVNDSIEADAYDVGIDEYATIISNGDYALGTVLERTSETFRKVFESADVVIAKGQANYECLSEYEKKKIYFLLMVKCQVIANDIGVATNSLVCLNKNM</sequence>
<feature type="domain" description="Damage-control phosphatase ARMT1-like metal-binding" evidence="1">
    <location>
        <begin position="4"/>
        <end position="280"/>
    </location>
</feature>
<dbReference type="SUPFAM" id="SSF111321">
    <property type="entry name" value="AF1104-like"/>
    <property type="match status" value="1"/>
</dbReference>
<gene>
    <name evidence="2" type="ordered locus">Clole_3308</name>
</gene>
<dbReference type="InterPro" id="IPR036075">
    <property type="entry name" value="ARMT-1-like_metal-bd_sf"/>
</dbReference>
<dbReference type="InterPro" id="IPR014444">
    <property type="entry name" value="PH1575-like"/>
</dbReference>
<proteinExistence type="predicted"/>
<dbReference type="PIRSF" id="PIRSF006593">
    <property type="entry name" value="UCP006593"/>
    <property type="match status" value="1"/>
</dbReference>
<dbReference type="RefSeq" id="WP_013658277.1">
    <property type="nucleotide sequence ID" value="NC_015275.1"/>
</dbReference>
<keyword evidence="3" id="KW-1185">Reference proteome</keyword>
<dbReference type="InterPro" id="IPR002791">
    <property type="entry name" value="ARMT1-like_metal-bd"/>
</dbReference>
<dbReference type="eggNOG" id="COG1578">
    <property type="taxonomic scope" value="Bacteria"/>
</dbReference>
<protein>
    <recommendedName>
        <fullName evidence="1">Damage-control phosphatase ARMT1-like metal-binding domain-containing protein</fullName>
    </recommendedName>
</protein>
<dbReference type="Pfam" id="PF01937">
    <property type="entry name" value="ARMT1-like_dom"/>
    <property type="match status" value="1"/>
</dbReference>
<name>F2JQL6_CELLD</name>
<evidence type="ECO:0000313" key="2">
    <source>
        <dbReference type="EMBL" id="ADZ85000.1"/>
    </source>
</evidence>
<dbReference type="AlphaFoldDB" id="F2JQL6"/>
<evidence type="ECO:0000313" key="3">
    <source>
        <dbReference type="Proteomes" id="UP000008467"/>
    </source>
</evidence>
<evidence type="ECO:0000259" key="1">
    <source>
        <dbReference type="Pfam" id="PF01937"/>
    </source>
</evidence>
<dbReference type="EMBL" id="CP002582">
    <property type="protein sequence ID" value="ADZ85000.1"/>
    <property type="molecule type" value="Genomic_DNA"/>
</dbReference>
<dbReference type="Proteomes" id="UP000008467">
    <property type="component" value="Chromosome"/>
</dbReference>
<dbReference type="KEGG" id="cle:Clole_3308"/>
<accession>F2JQL6</accession>
<dbReference type="Gene3D" id="3.40.50.10880">
    <property type="entry name" value="Uncharacterised protein PF01937, DUF89, domain 3"/>
    <property type="match status" value="1"/>
</dbReference>
<dbReference type="STRING" id="642492.Clole_3308"/>
<dbReference type="HOGENOM" id="CLU_071520_0_0_9"/>
<dbReference type="Gene3D" id="1.10.285.20">
    <property type="entry name" value="Uncharacterised protein PF01937, DUF89, domain 2"/>
    <property type="match status" value="1"/>
</dbReference>